<accession>A0AAV8WDQ5</accession>
<dbReference type="GO" id="GO:0005737">
    <property type="term" value="C:cytoplasm"/>
    <property type="evidence" value="ECO:0007669"/>
    <property type="project" value="UniProtKB-SubCell"/>
</dbReference>
<comment type="caution">
    <text evidence="6">The sequence shown here is derived from an EMBL/GenBank/DDBJ whole genome shotgun (WGS) entry which is preliminary data.</text>
</comment>
<dbReference type="InterPro" id="IPR019191">
    <property type="entry name" value="Essential_protein_Yae1_N"/>
</dbReference>
<feature type="domain" description="Essential protein Yae1 N-terminal" evidence="5">
    <location>
        <begin position="34"/>
        <end position="70"/>
    </location>
</feature>
<dbReference type="EMBL" id="JANEYG010000003">
    <property type="protein sequence ID" value="KAJ8924453.1"/>
    <property type="molecule type" value="Genomic_DNA"/>
</dbReference>
<dbReference type="Proteomes" id="UP001159042">
    <property type="component" value="Unassembled WGS sequence"/>
</dbReference>
<gene>
    <name evidence="6" type="ORF">NQ315_007250</name>
</gene>
<comment type="subcellular location">
    <subcellularLocation>
        <location evidence="2">Cytoplasm</location>
    </subcellularLocation>
    <subcellularLocation>
        <location evidence="1">Nucleus</location>
    </subcellularLocation>
</comment>
<dbReference type="PANTHER" id="PTHR18829">
    <property type="entry name" value="PROTEIN YAE1 HOMOLOG"/>
    <property type="match status" value="1"/>
</dbReference>
<dbReference type="AlphaFoldDB" id="A0AAV8WDQ5"/>
<evidence type="ECO:0000259" key="5">
    <source>
        <dbReference type="Pfam" id="PF09811"/>
    </source>
</evidence>
<reference evidence="6 7" key="1">
    <citation type="journal article" date="2023" name="Insect Mol. Biol.">
        <title>Genome sequencing provides insights into the evolution of gene families encoding plant cell wall-degrading enzymes in longhorned beetles.</title>
        <authorList>
            <person name="Shin N.R."/>
            <person name="Okamura Y."/>
            <person name="Kirsch R."/>
            <person name="Pauchet Y."/>
        </authorList>
    </citation>
    <scope>NUCLEOTIDE SEQUENCE [LARGE SCALE GENOMIC DNA]</scope>
    <source>
        <strain evidence="6">EAD_L_NR</strain>
    </source>
</reference>
<sequence length="145" mass="15984">MGEPGNSNLNSTDTAEIEHTWNKVETASKKVGLREGISAGRESNFQVHFDAGFKEGFKNGYALGKYKGLLKAHTKQNSSETVQYPLLEKTSRGSCEVCRNEGLLEEDVASIIKQQTEVSNCNLNELFSTFGKTFKCEVPKSLDDA</sequence>
<keyword evidence="4" id="KW-0539">Nucleus</keyword>
<dbReference type="PANTHER" id="PTHR18829:SF0">
    <property type="entry name" value="PROTEIN YAE1 HOMOLOG"/>
    <property type="match status" value="1"/>
</dbReference>
<dbReference type="InterPro" id="IPR038881">
    <property type="entry name" value="Yae1-like"/>
</dbReference>
<organism evidence="6 7">
    <name type="scientific">Exocentrus adspersus</name>
    <dbReference type="NCBI Taxonomy" id="1586481"/>
    <lineage>
        <taxon>Eukaryota</taxon>
        <taxon>Metazoa</taxon>
        <taxon>Ecdysozoa</taxon>
        <taxon>Arthropoda</taxon>
        <taxon>Hexapoda</taxon>
        <taxon>Insecta</taxon>
        <taxon>Pterygota</taxon>
        <taxon>Neoptera</taxon>
        <taxon>Endopterygota</taxon>
        <taxon>Coleoptera</taxon>
        <taxon>Polyphaga</taxon>
        <taxon>Cucujiformia</taxon>
        <taxon>Chrysomeloidea</taxon>
        <taxon>Cerambycidae</taxon>
        <taxon>Lamiinae</taxon>
        <taxon>Acanthocinini</taxon>
        <taxon>Exocentrus</taxon>
    </lineage>
</organism>
<evidence type="ECO:0000313" key="7">
    <source>
        <dbReference type="Proteomes" id="UP001159042"/>
    </source>
</evidence>
<dbReference type="Pfam" id="PF09811">
    <property type="entry name" value="Yae1_N"/>
    <property type="match status" value="1"/>
</dbReference>
<name>A0AAV8WDQ5_9CUCU</name>
<dbReference type="GO" id="GO:0005634">
    <property type="term" value="C:nucleus"/>
    <property type="evidence" value="ECO:0007669"/>
    <property type="project" value="UniProtKB-SubCell"/>
</dbReference>
<evidence type="ECO:0000256" key="2">
    <source>
        <dbReference type="ARBA" id="ARBA00004496"/>
    </source>
</evidence>
<evidence type="ECO:0000256" key="3">
    <source>
        <dbReference type="ARBA" id="ARBA00022490"/>
    </source>
</evidence>
<keyword evidence="3" id="KW-0963">Cytoplasm</keyword>
<evidence type="ECO:0000256" key="4">
    <source>
        <dbReference type="ARBA" id="ARBA00023242"/>
    </source>
</evidence>
<proteinExistence type="predicted"/>
<evidence type="ECO:0000256" key="1">
    <source>
        <dbReference type="ARBA" id="ARBA00004123"/>
    </source>
</evidence>
<keyword evidence="7" id="KW-1185">Reference proteome</keyword>
<evidence type="ECO:0000313" key="6">
    <source>
        <dbReference type="EMBL" id="KAJ8924453.1"/>
    </source>
</evidence>
<protein>
    <recommendedName>
        <fullName evidence="5">Essential protein Yae1 N-terminal domain-containing protein</fullName>
    </recommendedName>
</protein>